<feature type="domain" description="YHYH" evidence="2">
    <location>
        <begin position="150"/>
        <end position="253"/>
    </location>
</feature>
<dbReference type="RefSeq" id="WP_090191317.1">
    <property type="nucleotide sequence ID" value="NZ_FOTF01000026.1"/>
</dbReference>
<name>A0A1I4IGN6_9RHOB</name>
<accession>A0A1I4IGN6</accession>
<evidence type="ECO:0000313" key="4">
    <source>
        <dbReference type="Proteomes" id="UP000199550"/>
    </source>
</evidence>
<dbReference type="EMBL" id="FOTF01000026">
    <property type="protein sequence ID" value="SFL53444.1"/>
    <property type="molecule type" value="Genomic_DNA"/>
</dbReference>
<proteinExistence type="predicted"/>
<keyword evidence="4" id="KW-1185">Reference proteome</keyword>
<sequence>MQRVWTTSIFIAAGCFAPAMAFAHSDVDSISDKALVQPAQIVDCTLENGDAAQCASYTLKFVPDDLEIGPFCPATLDDVGGIWDWDGENAGLYRIDGDYFKMLSGLGYTFYNDDGVVNLFDIRVEGPEAEHECIAGSLDAGSEMSITTLIPIAPVLADAPTSLGTVAKVGIALDGVPIFADAPSVLDTGHMPALDTCGGHVDPGGWYHWHATATDIDTVFAQDGVDASCANVAQDQTAQFAYAFDGFAMFGSLEADGAAPVGLDQCGGHIGTTLGSAEEVYHYHAGDGFPNLPTCLMGVVAQDNFATTAAQGIGSAGGPGGGGQGGPDFSGTAAALGVDLAALQAALDAEGGRDADLAKVAARLNVSLDDLQAAMPGRP</sequence>
<evidence type="ECO:0000259" key="2">
    <source>
        <dbReference type="Pfam" id="PF14240"/>
    </source>
</evidence>
<feature type="chain" id="PRO_5011773613" evidence="1">
    <location>
        <begin position="24"/>
        <end position="379"/>
    </location>
</feature>
<dbReference type="AlphaFoldDB" id="A0A1I4IGN6"/>
<feature type="signal peptide" evidence="1">
    <location>
        <begin position="1"/>
        <end position="23"/>
    </location>
</feature>
<dbReference type="Pfam" id="PF14240">
    <property type="entry name" value="YHYH"/>
    <property type="match status" value="1"/>
</dbReference>
<evidence type="ECO:0000313" key="3">
    <source>
        <dbReference type="EMBL" id="SFL53444.1"/>
    </source>
</evidence>
<dbReference type="InterPro" id="IPR025924">
    <property type="entry name" value="YHYH_dom"/>
</dbReference>
<organism evidence="3 4">
    <name type="scientific">Loktanella salsilacus</name>
    <dbReference type="NCBI Taxonomy" id="195913"/>
    <lineage>
        <taxon>Bacteria</taxon>
        <taxon>Pseudomonadati</taxon>
        <taxon>Pseudomonadota</taxon>
        <taxon>Alphaproteobacteria</taxon>
        <taxon>Rhodobacterales</taxon>
        <taxon>Roseobacteraceae</taxon>
        <taxon>Loktanella</taxon>
    </lineage>
</organism>
<protein>
    <submittedName>
        <fullName evidence="3">YHYH protein</fullName>
    </submittedName>
</protein>
<dbReference type="OrthoDB" id="9796530at2"/>
<evidence type="ECO:0000256" key="1">
    <source>
        <dbReference type="SAM" id="SignalP"/>
    </source>
</evidence>
<gene>
    <name evidence="3" type="ORF">SAMN04488004_1269</name>
</gene>
<dbReference type="STRING" id="195913.SAMN04488004_1269"/>
<dbReference type="PROSITE" id="PS51257">
    <property type="entry name" value="PROKAR_LIPOPROTEIN"/>
    <property type="match status" value="1"/>
</dbReference>
<keyword evidence="1" id="KW-0732">Signal</keyword>
<reference evidence="3 4" key="1">
    <citation type="submission" date="2016-10" db="EMBL/GenBank/DDBJ databases">
        <authorList>
            <person name="de Groot N.N."/>
        </authorList>
    </citation>
    <scope>NUCLEOTIDE SEQUENCE [LARGE SCALE GENOMIC DNA]</scope>
    <source>
        <strain evidence="3 4">DSM 16199</strain>
    </source>
</reference>
<dbReference type="Proteomes" id="UP000199550">
    <property type="component" value="Unassembled WGS sequence"/>
</dbReference>